<organism evidence="1">
    <name type="scientific">Arundo donax</name>
    <name type="common">Giant reed</name>
    <name type="synonym">Donax arundinaceus</name>
    <dbReference type="NCBI Taxonomy" id="35708"/>
    <lineage>
        <taxon>Eukaryota</taxon>
        <taxon>Viridiplantae</taxon>
        <taxon>Streptophyta</taxon>
        <taxon>Embryophyta</taxon>
        <taxon>Tracheophyta</taxon>
        <taxon>Spermatophyta</taxon>
        <taxon>Magnoliopsida</taxon>
        <taxon>Liliopsida</taxon>
        <taxon>Poales</taxon>
        <taxon>Poaceae</taxon>
        <taxon>PACMAD clade</taxon>
        <taxon>Arundinoideae</taxon>
        <taxon>Arundineae</taxon>
        <taxon>Arundo</taxon>
    </lineage>
</organism>
<accession>A0A0A9BHU1</accession>
<evidence type="ECO:0000313" key="1">
    <source>
        <dbReference type="EMBL" id="JAD60790.1"/>
    </source>
</evidence>
<name>A0A0A9BHU1_ARUDO</name>
<reference evidence="1" key="2">
    <citation type="journal article" date="2015" name="Data Brief">
        <title>Shoot transcriptome of the giant reed, Arundo donax.</title>
        <authorList>
            <person name="Barrero R.A."/>
            <person name="Guerrero F.D."/>
            <person name="Moolhuijzen P."/>
            <person name="Goolsby J.A."/>
            <person name="Tidwell J."/>
            <person name="Bellgard S.E."/>
            <person name="Bellgard M.I."/>
        </authorList>
    </citation>
    <scope>NUCLEOTIDE SEQUENCE</scope>
    <source>
        <tissue evidence="1">Shoot tissue taken approximately 20 cm above the soil surface</tissue>
    </source>
</reference>
<proteinExistence type="predicted"/>
<sequence length="22" mass="2473">MLSVTQSPLYERSCKLQPTCTS</sequence>
<dbReference type="AlphaFoldDB" id="A0A0A9BHU1"/>
<protein>
    <submittedName>
        <fullName evidence="1">Uncharacterized protein</fullName>
    </submittedName>
</protein>
<reference evidence="1" key="1">
    <citation type="submission" date="2014-09" db="EMBL/GenBank/DDBJ databases">
        <authorList>
            <person name="Magalhaes I.L.F."/>
            <person name="Oliveira U."/>
            <person name="Santos F.R."/>
            <person name="Vidigal T.H.D.A."/>
            <person name="Brescovit A.D."/>
            <person name="Santos A.J."/>
        </authorList>
    </citation>
    <scope>NUCLEOTIDE SEQUENCE</scope>
    <source>
        <tissue evidence="1">Shoot tissue taken approximately 20 cm above the soil surface</tissue>
    </source>
</reference>
<dbReference type="EMBL" id="GBRH01237105">
    <property type="protein sequence ID" value="JAD60790.1"/>
    <property type="molecule type" value="Transcribed_RNA"/>
</dbReference>